<dbReference type="Proteomes" id="UP000078543">
    <property type="component" value="Unassembled WGS sequence"/>
</dbReference>
<dbReference type="EMBL" id="LWQU01000054">
    <property type="protein sequence ID" value="OAN60925.1"/>
    <property type="molecule type" value="Genomic_DNA"/>
</dbReference>
<evidence type="ECO:0000256" key="1">
    <source>
        <dbReference type="HAMAP-Rule" id="MF_01411"/>
    </source>
</evidence>
<dbReference type="PANTHER" id="PTHR30189:SF1">
    <property type="entry name" value="LPS-ASSEMBLY PROTEIN LPTD"/>
    <property type="match status" value="1"/>
</dbReference>
<accession>A0A178N0N2</accession>
<dbReference type="GO" id="GO:1990351">
    <property type="term" value="C:transporter complex"/>
    <property type="evidence" value="ECO:0007669"/>
    <property type="project" value="TreeGrafter"/>
</dbReference>
<dbReference type="GO" id="GO:0009279">
    <property type="term" value="C:cell outer membrane"/>
    <property type="evidence" value="ECO:0007669"/>
    <property type="project" value="UniProtKB-SubCell"/>
</dbReference>
<dbReference type="InterPro" id="IPR007543">
    <property type="entry name" value="LptD_C"/>
</dbReference>
<feature type="compositionally biased region" description="Low complexity" evidence="2">
    <location>
        <begin position="34"/>
        <end position="51"/>
    </location>
</feature>
<protein>
    <recommendedName>
        <fullName evidence="1">LPS-assembly protein LptD</fullName>
    </recommendedName>
</protein>
<dbReference type="PANTHER" id="PTHR30189">
    <property type="entry name" value="LPS-ASSEMBLY PROTEIN"/>
    <property type="match status" value="1"/>
</dbReference>
<dbReference type="GO" id="GO:0043165">
    <property type="term" value="P:Gram-negative-bacterium-type cell outer membrane assembly"/>
    <property type="evidence" value="ECO:0007669"/>
    <property type="project" value="UniProtKB-UniRule"/>
</dbReference>
<dbReference type="InterPro" id="IPR020889">
    <property type="entry name" value="LipoPS_assembly_LptD"/>
</dbReference>
<name>A0A178N0N2_9PROT</name>
<comment type="caution">
    <text evidence="4">The sequence shown here is derived from an EMBL/GenBank/DDBJ whole genome shotgun (WGS) entry which is preliminary data.</text>
</comment>
<reference evidence="4 5" key="1">
    <citation type="submission" date="2016-04" db="EMBL/GenBank/DDBJ databases">
        <title>Draft genome sequence of freshwater magnetotactic bacteria Magnetospirillum marisnigri SP-1 and Magnetospirillum moscoviense BB-1.</title>
        <authorList>
            <person name="Koziaeva V."/>
            <person name="Dziuba M.V."/>
            <person name="Ivanov T.M."/>
            <person name="Kuznetsov B."/>
            <person name="Grouzdev D.S."/>
        </authorList>
    </citation>
    <scope>NUCLEOTIDE SEQUENCE [LARGE SCALE GENOMIC DNA]</scope>
    <source>
        <strain evidence="4 5">BB-1</strain>
    </source>
</reference>
<gene>
    <name evidence="1" type="primary">lptD</name>
    <name evidence="4" type="ORF">A6A05_06865</name>
</gene>
<evidence type="ECO:0000313" key="4">
    <source>
        <dbReference type="EMBL" id="OAN60925.1"/>
    </source>
</evidence>
<evidence type="ECO:0000256" key="2">
    <source>
        <dbReference type="SAM" id="MobiDB-lite"/>
    </source>
</evidence>
<keyword evidence="1" id="KW-0472">Membrane</keyword>
<comment type="caution">
    <text evidence="1">Lacks conserved residue(s) required for the propagation of feature annotation.</text>
</comment>
<dbReference type="AlphaFoldDB" id="A0A178N0N2"/>
<sequence>MPAASASDIRGWGDAWNDDTPAEPGQTNRPVMRPASAQPAAAEPETAAKAPRPMPPATQDSVDGDEAEEPVRLTADQIIHDRELGIVTAKGRVEVGQTGRTLIADTLSYNLKHDVMTASGNVTLVEPTGDTMFAEYFEMTGDLKDGVGKELRVLLSDRSRMAAASGIRSGGNRTDFDKAVYTACEPCRNKPDRRPLWEAKAVRITHDQEAQVIEYRDAWLELAGIPVAYTPYLSHPDPTVKRKSGLLAPTMGLSSTLGANITVPYFWAVADNQDVTFSPRFLFPSATATRVNTPATLDDAQDSLLQRVVLAANHRWTGYSGETKTSGSFTQDRHTAETRGHIEAEGRFDLDNTWRAGYQLQRTSDGTYNNLYGYPINSNRPWLTTRPYLEGLGRRNYAMVEAMAFQGLRPTDDDDTSPMVLPHAVFSHQSHPNSRGAYWTVDSDMLAYNRLDGVSARRLSSNVAWNRPFRGKQGDLTDVSVSLRGDGYHSDHLNENRGSATAGRVVPQVAANWRYPFVRDSATMPQIIEPMVMVAASPNGNNPRSIPNEDSLDSELDDVNILRANRKTGLDRVEGGLRGGYGLRWSAHPRRLGYVAAQVAQGWRAHADSTYSERSGFGDNLSDYVARFDYAPTGNISFLNRVRLDKDTAEVRRNETRFSIGSPILRADVSYYRFDTSESENLIFPSRQVVSYTLSSQMTRHWAAQASSASNLSDNGGPLGWTTRLIYSDECFAFVTNFRRSYIHDRDILAGYELTFNVVFRTLGDVPFNVF</sequence>
<feature type="region of interest" description="Disordered" evidence="2">
    <location>
        <begin position="1"/>
        <end position="67"/>
    </location>
</feature>
<comment type="subcellular location">
    <subcellularLocation>
        <location evidence="1">Cell outer membrane</location>
    </subcellularLocation>
</comment>
<dbReference type="GO" id="GO:0015920">
    <property type="term" value="P:lipopolysaccharide transport"/>
    <property type="evidence" value="ECO:0007669"/>
    <property type="project" value="InterPro"/>
</dbReference>
<comment type="function">
    <text evidence="1">Involved in the assembly of lipopolysaccharide (LPS) at the surface of the outer membrane.</text>
</comment>
<organism evidence="4 5">
    <name type="scientific">Magnetospirillum moscoviense</name>
    <dbReference type="NCBI Taxonomy" id="1437059"/>
    <lineage>
        <taxon>Bacteria</taxon>
        <taxon>Pseudomonadati</taxon>
        <taxon>Pseudomonadota</taxon>
        <taxon>Alphaproteobacteria</taxon>
        <taxon>Rhodospirillales</taxon>
        <taxon>Rhodospirillaceae</taxon>
        <taxon>Magnetospirillum</taxon>
    </lineage>
</organism>
<keyword evidence="1" id="KW-0732">Signal</keyword>
<keyword evidence="1" id="KW-0998">Cell outer membrane</keyword>
<dbReference type="Pfam" id="PF04453">
    <property type="entry name" value="LptD"/>
    <property type="match status" value="1"/>
</dbReference>
<dbReference type="HAMAP" id="MF_01411">
    <property type="entry name" value="LPS_assembly_LptD"/>
    <property type="match status" value="1"/>
</dbReference>
<feature type="domain" description="LptD C-terminal" evidence="3">
    <location>
        <begin position="338"/>
        <end position="671"/>
    </location>
</feature>
<evidence type="ECO:0000259" key="3">
    <source>
        <dbReference type="Pfam" id="PF04453"/>
    </source>
</evidence>
<dbReference type="STRING" id="1437059.A6A05_06865"/>
<dbReference type="Gene3D" id="2.60.450.10">
    <property type="entry name" value="Lipopolysaccharide (LPS) transport protein A like domain"/>
    <property type="match status" value="1"/>
</dbReference>
<evidence type="ECO:0000313" key="5">
    <source>
        <dbReference type="Proteomes" id="UP000078543"/>
    </source>
</evidence>
<comment type="similarity">
    <text evidence="1">Belongs to the LptD family.</text>
</comment>
<dbReference type="InterPro" id="IPR050218">
    <property type="entry name" value="LptD"/>
</dbReference>
<proteinExistence type="inferred from homology"/>
<comment type="subunit">
    <text evidence="1">Component of the lipopolysaccharide transport and assembly complex.</text>
</comment>
<keyword evidence="5" id="KW-1185">Reference proteome</keyword>